<evidence type="ECO:0000313" key="6">
    <source>
        <dbReference type="Proteomes" id="UP000521017"/>
    </source>
</evidence>
<dbReference type="PROSITE" id="PS00519">
    <property type="entry name" value="HTH_ASNC_1"/>
    <property type="match status" value="1"/>
</dbReference>
<dbReference type="Pfam" id="PF13412">
    <property type="entry name" value="HTH_24"/>
    <property type="match status" value="1"/>
</dbReference>
<reference evidence="5 6" key="1">
    <citation type="submission" date="2020-08" db="EMBL/GenBank/DDBJ databases">
        <title>Genomic Encyclopedia of Type Strains, Phase IV (KMG-V): Genome sequencing to study the core and pangenomes of soil and plant-associated prokaryotes.</title>
        <authorList>
            <person name="Whitman W."/>
        </authorList>
    </citation>
    <scope>NUCLEOTIDE SEQUENCE [LARGE SCALE GENOMIC DNA]</scope>
    <source>
        <strain evidence="5 6">M2T3</strain>
    </source>
</reference>
<dbReference type="InterPro" id="IPR019885">
    <property type="entry name" value="Tscrpt_reg_HTH_AsnC-type_CS"/>
</dbReference>
<dbReference type="InterPro" id="IPR011991">
    <property type="entry name" value="ArsR-like_HTH"/>
</dbReference>
<dbReference type="GO" id="GO:0005829">
    <property type="term" value="C:cytosol"/>
    <property type="evidence" value="ECO:0007669"/>
    <property type="project" value="TreeGrafter"/>
</dbReference>
<comment type="caution">
    <text evidence="5">The sequence shown here is derived from an EMBL/GenBank/DDBJ whole genome shotgun (WGS) entry which is preliminary data.</text>
</comment>
<dbReference type="InterPro" id="IPR011008">
    <property type="entry name" value="Dimeric_a/b-barrel"/>
</dbReference>
<name>A0A7X0J4Y1_9SPHI</name>
<dbReference type="PANTHER" id="PTHR30154">
    <property type="entry name" value="LEUCINE-RESPONSIVE REGULATORY PROTEIN"/>
    <property type="match status" value="1"/>
</dbReference>
<keyword evidence="2" id="KW-0238">DNA-binding</keyword>
<proteinExistence type="predicted"/>
<dbReference type="Pfam" id="PF01037">
    <property type="entry name" value="AsnC_trans_reg"/>
    <property type="match status" value="1"/>
</dbReference>
<dbReference type="SUPFAM" id="SSF46785">
    <property type="entry name" value="Winged helix' DNA-binding domain"/>
    <property type="match status" value="1"/>
</dbReference>
<gene>
    <name evidence="5" type="ORF">HDF25_003356</name>
</gene>
<dbReference type="GO" id="GO:0043565">
    <property type="term" value="F:sequence-specific DNA binding"/>
    <property type="evidence" value="ECO:0007669"/>
    <property type="project" value="InterPro"/>
</dbReference>
<dbReference type="PRINTS" id="PR00033">
    <property type="entry name" value="HTHASNC"/>
</dbReference>
<dbReference type="PANTHER" id="PTHR30154:SF53">
    <property type="entry name" value="HTH-TYPE TRANSCRIPTIONAL REGULATOR LRPC"/>
    <property type="match status" value="1"/>
</dbReference>
<dbReference type="RefSeq" id="WP_184626689.1">
    <property type="nucleotide sequence ID" value="NZ_JACHCC010000008.1"/>
</dbReference>
<dbReference type="InterPro" id="IPR000485">
    <property type="entry name" value="AsnC-type_HTH_dom"/>
</dbReference>
<evidence type="ECO:0000256" key="2">
    <source>
        <dbReference type="ARBA" id="ARBA00023125"/>
    </source>
</evidence>
<dbReference type="GO" id="GO:0006355">
    <property type="term" value="P:regulation of DNA-templated transcription"/>
    <property type="evidence" value="ECO:0007669"/>
    <property type="project" value="UniProtKB-ARBA"/>
</dbReference>
<protein>
    <submittedName>
        <fullName evidence="5">Lrp/AsnC family leucine-responsive transcriptional regulator</fullName>
    </submittedName>
</protein>
<evidence type="ECO:0000256" key="3">
    <source>
        <dbReference type="ARBA" id="ARBA00023163"/>
    </source>
</evidence>
<dbReference type="InterPro" id="IPR019887">
    <property type="entry name" value="Tscrpt_reg_AsnC/Lrp_C"/>
</dbReference>
<evidence type="ECO:0000313" key="5">
    <source>
        <dbReference type="EMBL" id="MBB6501193.1"/>
    </source>
</evidence>
<dbReference type="EMBL" id="JACHCC010000008">
    <property type="protein sequence ID" value="MBB6501193.1"/>
    <property type="molecule type" value="Genomic_DNA"/>
</dbReference>
<dbReference type="Gene3D" id="3.30.70.920">
    <property type="match status" value="1"/>
</dbReference>
<dbReference type="SMART" id="SM00344">
    <property type="entry name" value="HTH_ASNC"/>
    <property type="match status" value="1"/>
</dbReference>
<accession>A0A7X0J4Y1</accession>
<dbReference type="CDD" id="cd00090">
    <property type="entry name" value="HTH_ARSR"/>
    <property type="match status" value="1"/>
</dbReference>
<keyword evidence="1" id="KW-0805">Transcription regulation</keyword>
<dbReference type="AlphaFoldDB" id="A0A7X0J4Y1"/>
<dbReference type="InterPro" id="IPR019888">
    <property type="entry name" value="Tscrpt_reg_AsnC-like"/>
</dbReference>
<dbReference type="Proteomes" id="UP000521017">
    <property type="component" value="Unassembled WGS sequence"/>
</dbReference>
<dbReference type="Gene3D" id="1.10.10.10">
    <property type="entry name" value="Winged helix-like DNA-binding domain superfamily/Winged helix DNA-binding domain"/>
    <property type="match status" value="1"/>
</dbReference>
<sequence>MMKTDELHYAILNELQLDSRISNAEIGRKIGLTAPAVAERIKRMQDEGIIKGFTTTIDFMQLGYQQKVLVAVQLPHVNINPFLKEAKKMEGITDIVHTTGEYCFFVSMVIKSSDELNLKLNEFGKFGKTTTFSVLSTPVDSGAICIIKPI</sequence>
<dbReference type="GO" id="GO:0043200">
    <property type="term" value="P:response to amino acid"/>
    <property type="evidence" value="ECO:0007669"/>
    <property type="project" value="TreeGrafter"/>
</dbReference>
<evidence type="ECO:0000259" key="4">
    <source>
        <dbReference type="PROSITE" id="PS50956"/>
    </source>
</evidence>
<dbReference type="InterPro" id="IPR036390">
    <property type="entry name" value="WH_DNA-bd_sf"/>
</dbReference>
<evidence type="ECO:0000256" key="1">
    <source>
        <dbReference type="ARBA" id="ARBA00023015"/>
    </source>
</evidence>
<dbReference type="PROSITE" id="PS50956">
    <property type="entry name" value="HTH_ASNC_2"/>
    <property type="match status" value="1"/>
</dbReference>
<dbReference type="InterPro" id="IPR036388">
    <property type="entry name" value="WH-like_DNA-bd_sf"/>
</dbReference>
<feature type="domain" description="HTH asnC-type" evidence="4">
    <location>
        <begin position="10"/>
        <end position="65"/>
    </location>
</feature>
<keyword evidence="3" id="KW-0804">Transcription</keyword>
<organism evidence="5 6">
    <name type="scientific">Pedobacter cryoconitis</name>
    <dbReference type="NCBI Taxonomy" id="188932"/>
    <lineage>
        <taxon>Bacteria</taxon>
        <taxon>Pseudomonadati</taxon>
        <taxon>Bacteroidota</taxon>
        <taxon>Sphingobacteriia</taxon>
        <taxon>Sphingobacteriales</taxon>
        <taxon>Sphingobacteriaceae</taxon>
        <taxon>Pedobacter</taxon>
    </lineage>
</organism>
<dbReference type="SUPFAM" id="SSF54909">
    <property type="entry name" value="Dimeric alpha+beta barrel"/>
    <property type="match status" value="1"/>
</dbReference>